<keyword evidence="1" id="KW-0521">NADP</keyword>
<dbReference type="Gene3D" id="3.40.50.720">
    <property type="entry name" value="NAD(P)-binding Rossmann-like Domain"/>
    <property type="match status" value="1"/>
</dbReference>
<dbReference type="InterPro" id="IPR008030">
    <property type="entry name" value="NmrA-like"/>
</dbReference>
<feature type="domain" description="NmrA-like" evidence="3">
    <location>
        <begin position="8"/>
        <end position="142"/>
    </location>
</feature>
<dbReference type="PANTHER" id="PTHR47706">
    <property type="entry name" value="NMRA-LIKE FAMILY PROTEIN"/>
    <property type="match status" value="1"/>
</dbReference>
<dbReference type="SUPFAM" id="SSF51735">
    <property type="entry name" value="NAD(P)-binding Rossmann-fold domains"/>
    <property type="match status" value="1"/>
</dbReference>
<dbReference type="Pfam" id="PF05368">
    <property type="entry name" value="NmrA"/>
    <property type="match status" value="1"/>
</dbReference>
<dbReference type="GO" id="GO:0016491">
    <property type="term" value="F:oxidoreductase activity"/>
    <property type="evidence" value="ECO:0007669"/>
    <property type="project" value="UniProtKB-KW"/>
</dbReference>
<dbReference type="EMBL" id="NAJL01000044">
    <property type="protein sequence ID" value="TKA24423.1"/>
    <property type="molecule type" value="Genomic_DNA"/>
</dbReference>
<sequence length="322" mass="35194">MADSNYLKNIVLVGASGNVGSPTLKHLLASDRAFTITVLSRADSSSTFPTHPSLTVQKGSYDDPAFLESVFQNQDAVLLALGFRGMAEQAKLITAAAKAGVKYILPTEYAGDGLNKEMMEGVPVFHPKVQARKQIEEAGSTWIGIATNPWADQSLRLGLTGIKLFEKKAVMYKDSGKFNMSTLEQVGLGIARLLALPIRNAEKKRASLGYYENNFVYLSSFSVTQKRVWEAALKATGTGEGEWTVEEDTVEDWIRRSREMLGRGEMMGAMGLTFAYYLGEGLGGDYQSKAVEDLEVLGMKEEDFDAVVKAEVDKGPKPQMHG</sequence>
<dbReference type="PANTHER" id="PTHR47706:SF7">
    <property type="entry name" value="CIPA-LIKE, PUTATIVE (AFU_ORTHOLOGUE AFUA_1G01630)-RELATED"/>
    <property type="match status" value="1"/>
</dbReference>
<proteinExistence type="predicted"/>
<dbReference type="InterPro" id="IPR036291">
    <property type="entry name" value="NAD(P)-bd_dom_sf"/>
</dbReference>
<evidence type="ECO:0000259" key="3">
    <source>
        <dbReference type="Pfam" id="PF05368"/>
    </source>
</evidence>
<evidence type="ECO:0000313" key="5">
    <source>
        <dbReference type="Proteomes" id="UP000308549"/>
    </source>
</evidence>
<accession>A0A4U0TQM8</accession>
<name>A0A4U0TQM8_9PEZI</name>
<dbReference type="AlphaFoldDB" id="A0A4U0TQM8"/>
<gene>
    <name evidence="4" type="ORF">B0A50_06743</name>
</gene>
<keyword evidence="2" id="KW-0560">Oxidoreductase</keyword>
<evidence type="ECO:0000313" key="4">
    <source>
        <dbReference type="EMBL" id="TKA24423.1"/>
    </source>
</evidence>
<reference evidence="4 5" key="1">
    <citation type="submission" date="2017-03" db="EMBL/GenBank/DDBJ databases">
        <title>Genomes of endolithic fungi from Antarctica.</title>
        <authorList>
            <person name="Coleine C."/>
            <person name="Masonjones S."/>
            <person name="Stajich J.E."/>
        </authorList>
    </citation>
    <scope>NUCLEOTIDE SEQUENCE [LARGE SCALE GENOMIC DNA]</scope>
    <source>
        <strain evidence="4 5">CCFEE 6315</strain>
    </source>
</reference>
<comment type="caution">
    <text evidence="4">The sequence shown here is derived from an EMBL/GenBank/DDBJ whole genome shotgun (WGS) entry which is preliminary data.</text>
</comment>
<evidence type="ECO:0000256" key="1">
    <source>
        <dbReference type="ARBA" id="ARBA00022857"/>
    </source>
</evidence>
<evidence type="ECO:0000256" key="2">
    <source>
        <dbReference type="ARBA" id="ARBA00023002"/>
    </source>
</evidence>
<keyword evidence="5" id="KW-1185">Reference proteome</keyword>
<dbReference type="Proteomes" id="UP000308549">
    <property type="component" value="Unassembled WGS sequence"/>
</dbReference>
<protein>
    <recommendedName>
        <fullName evidence="3">NmrA-like domain-containing protein</fullName>
    </recommendedName>
</protein>
<organism evidence="4 5">
    <name type="scientific">Salinomyces thailandicus</name>
    <dbReference type="NCBI Taxonomy" id="706561"/>
    <lineage>
        <taxon>Eukaryota</taxon>
        <taxon>Fungi</taxon>
        <taxon>Dikarya</taxon>
        <taxon>Ascomycota</taxon>
        <taxon>Pezizomycotina</taxon>
        <taxon>Dothideomycetes</taxon>
        <taxon>Dothideomycetidae</taxon>
        <taxon>Mycosphaerellales</taxon>
        <taxon>Teratosphaeriaceae</taxon>
        <taxon>Salinomyces</taxon>
    </lineage>
</organism>
<dbReference type="OrthoDB" id="419598at2759"/>
<dbReference type="InterPro" id="IPR051609">
    <property type="entry name" value="NmrA/Isoflavone_reductase-like"/>
</dbReference>